<sequence length="212" mass="22706">MTDLSTTAQAEQSAADGRTGGAGTATVAFKPLFEVSPAAKDLVAAAEARFQSALAESAAEFRFGPIQAAAKDLPGGSLVRIIPGFGLQEQAPTHVMVLTLKEAVRQALSRPLDNDEFWERTEKALTSAFVGLGEQLDAPHLVLRPTAEGTSYDYHLLFALEDEETEGFLYVVAFCVHVTVGLDRAQVLELSVEDTAPYSIRLDALCVRQPVA</sequence>
<dbReference type="RefSeq" id="WP_161702918.1">
    <property type="nucleotide sequence ID" value="NZ_JAAAHS010000304.1"/>
</dbReference>
<dbReference type="AlphaFoldDB" id="A0A964UTY0"/>
<evidence type="ECO:0000313" key="5">
    <source>
        <dbReference type="Proteomes" id="UP000598297"/>
    </source>
</evidence>
<dbReference type="Pfam" id="PF01338">
    <property type="entry name" value="Bac_thur_toxin"/>
    <property type="match status" value="1"/>
</dbReference>
<keyword evidence="5" id="KW-1185">Reference proteome</keyword>
<dbReference type="Gene3D" id="3.40.198.10">
    <property type="entry name" value="Delta-endotoxin CytB-like"/>
    <property type="match status" value="1"/>
</dbReference>
<name>A0A964UTY0_9ACTN</name>
<evidence type="ECO:0000256" key="1">
    <source>
        <dbReference type="ARBA" id="ARBA00009676"/>
    </source>
</evidence>
<evidence type="ECO:0000256" key="2">
    <source>
        <dbReference type="ARBA" id="ARBA00022969"/>
    </source>
</evidence>
<feature type="compositionally biased region" description="Polar residues" evidence="3">
    <location>
        <begin position="1"/>
        <end position="12"/>
    </location>
</feature>
<keyword evidence="2" id="KW-0749">Sporulation</keyword>
<dbReference type="SUPFAM" id="SSF55676">
    <property type="entry name" value="CytB endotoxin-like"/>
    <property type="match status" value="1"/>
</dbReference>
<dbReference type="EMBL" id="JAAAHS010000304">
    <property type="protein sequence ID" value="NBE55301.1"/>
    <property type="molecule type" value="Genomic_DNA"/>
</dbReference>
<evidence type="ECO:0000256" key="3">
    <source>
        <dbReference type="SAM" id="MobiDB-lite"/>
    </source>
</evidence>
<dbReference type="OrthoDB" id="4141660at2"/>
<dbReference type="GO" id="GO:0005576">
    <property type="term" value="C:extracellular region"/>
    <property type="evidence" value="ECO:0007669"/>
    <property type="project" value="InterPro"/>
</dbReference>
<dbReference type="GO" id="GO:0030435">
    <property type="term" value="P:sporulation resulting in formation of a cellular spore"/>
    <property type="evidence" value="ECO:0007669"/>
    <property type="project" value="UniProtKB-KW"/>
</dbReference>
<feature type="region of interest" description="Disordered" evidence="3">
    <location>
        <begin position="1"/>
        <end position="22"/>
    </location>
</feature>
<protein>
    <submittedName>
        <fullName evidence="4">Type-2Aa cytolytic delta-endotoxin</fullName>
    </submittedName>
</protein>
<accession>A0A964UTY0</accession>
<proteinExistence type="inferred from homology"/>
<dbReference type="Proteomes" id="UP000598297">
    <property type="component" value="Unassembled WGS sequence"/>
</dbReference>
<comment type="caution">
    <text evidence="4">The sequence shown here is derived from an EMBL/GenBank/DDBJ whole genome shotgun (WGS) entry which is preliminary data.</text>
</comment>
<comment type="similarity">
    <text evidence="1">Belongs to the cyt1/cyt2 endotoxin family.</text>
</comment>
<reference evidence="4" key="1">
    <citation type="submission" date="2020-01" db="EMBL/GenBank/DDBJ databases">
        <title>Whole-genome analyses of novel actinobacteria.</title>
        <authorList>
            <person name="Sahin N."/>
        </authorList>
    </citation>
    <scope>NUCLEOTIDE SEQUENCE</scope>
    <source>
        <strain evidence="4">YC537</strain>
    </source>
</reference>
<dbReference type="InterPro" id="IPR001615">
    <property type="entry name" value="Endotoxin_CytB"/>
</dbReference>
<dbReference type="InterPro" id="IPR035918">
    <property type="entry name" value="CytB_endotoxin-like_sf"/>
</dbReference>
<evidence type="ECO:0000313" key="4">
    <source>
        <dbReference type="EMBL" id="NBE55301.1"/>
    </source>
</evidence>
<gene>
    <name evidence="4" type="ORF">GUY60_28515</name>
</gene>
<organism evidence="4 5">
    <name type="scientific">Streptomyces boluensis</name>
    <dbReference type="NCBI Taxonomy" id="1775135"/>
    <lineage>
        <taxon>Bacteria</taxon>
        <taxon>Bacillati</taxon>
        <taxon>Actinomycetota</taxon>
        <taxon>Actinomycetes</taxon>
        <taxon>Kitasatosporales</taxon>
        <taxon>Streptomycetaceae</taxon>
        <taxon>Streptomyces</taxon>
    </lineage>
</organism>